<name>A0A0V8QIS8_9FIRM</name>
<dbReference type="EMBL" id="LNAM01000007">
    <property type="protein sequence ID" value="KSV60479.1"/>
    <property type="molecule type" value="Genomic_DNA"/>
</dbReference>
<evidence type="ECO:0000313" key="1">
    <source>
        <dbReference type="EMBL" id="KSV60479.1"/>
    </source>
</evidence>
<organism evidence="1 2">
    <name type="scientific">Acetivibrio ethanolgignens</name>
    <dbReference type="NCBI Taxonomy" id="290052"/>
    <lineage>
        <taxon>Bacteria</taxon>
        <taxon>Bacillati</taxon>
        <taxon>Bacillota</taxon>
        <taxon>Clostridia</taxon>
        <taxon>Eubacteriales</taxon>
        <taxon>Oscillospiraceae</taxon>
        <taxon>Acetivibrio</taxon>
    </lineage>
</organism>
<keyword evidence="2" id="KW-1185">Reference proteome</keyword>
<dbReference type="STRING" id="290052.ASU35_16740"/>
<protein>
    <submittedName>
        <fullName evidence="1">Uncharacterized protein</fullName>
    </submittedName>
</protein>
<gene>
    <name evidence="1" type="ORF">ASU35_16740</name>
</gene>
<reference evidence="1 2" key="1">
    <citation type="submission" date="2015-11" db="EMBL/GenBank/DDBJ databases">
        <title>Butyribacter intestini gen. nov., sp. nov., a butyric acid-producing bacterium of the family Lachnospiraceae isolated from the human faeces.</title>
        <authorList>
            <person name="Zou Y."/>
            <person name="Xue W."/>
            <person name="Luo G."/>
            <person name="Lv M."/>
        </authorList>
    </citation>
    <scope>NUCLEOTIDE SEQUENCE [LARGE SCALE GENOMIC DNA]</scope>
    <source>
        <strain evidence="1 2">ACET-33324</strain>
    </source>
</reference>
<accession>A0A0V8QIS8</accession>
<evidence type="ECO:0000313" key="2">
    <source>
        <dbReference type="Proteomes" id="UP000054874"/>
    </source>
</evidence>
<sequence length="626" mass="71999">MERNFENLIASRNALSMRQRELFLSTIEKINIGNRELLKNDLGLTLAKNIARDLAGEVVRRYFDLGDFYITADQLADRFLHFRYDNDQDYLMNNEEVRKAIYNSSDGLNTETMKDIVKDCQSFQSQLFTSDRSDDKFDINGKKDYRNSRVENIHEKDGKLVGTLRDELSGREVETTTKPQNKKDWYSRDLQADHKMPREAITYNARYIKSSDEILDKYRAFYNSDANMQMMLASANGSKGDVRVCNVNGEIRYMNPRSNEYDPSTDITMSATPEQLVEAAVHQWENAGQSATEAMKKGGYLDKNGKVKQEVKDAYKKQMEKMMAAREQQLGDLEDFNYANIAVDAGKTASKAIGKIVAGQLIYYVMPPVLFETQQILRKKDLTLEKFFSELKKAEKRIVAYVKSKLADIFINIAGNSLHKFVKVFFDMVIEMAKTTVKKMLKIVKSVVLSLVNCCKTIVHPKMSAAQKADSVTKVMFTTVNTIVLEILFEYLEKQFALPDILMEPLQVIVTIISTNLIMLVLNKMDLFNVQYGLLTANIEKLFIEENEKFVEESFMMLSEGYEASDEELQLIERDISEMVDSIQKLDLKHDDAFEPLDNINEIFSMGIDFEDEWRYFTREGVTITV</sequence>
<dbReference type="OrthoDB" id="2985424at2"/>
<dbReference type="RefSeq" id="WP_058351336.1">
    <property type="nucleotide sequence ID" value="NZ_CABMMD010000007.1"/>
</dbReference>
<comment type="caution">
    <text evidence="1">The sequence shown here is derived from an EMBL/GenBank/DDBJ whole genome shotgun (WGS) entry which is preliminary data.</text>
</comment>
<proteinExistence type="predicted"/>
<dbReference type="Proteomes" id="UP000054874">
    <property type="component" value="Unassembled WGS sequence"/>
</dbReference>
<dbReference type="AlphaFoldDB" id="A0A0V8QIS8"/>